<feature type="region of interest" description="Disordered" evidence="1">
    <location>
        <begin position="39"/>
        <end position="65"/>
    </location>
</feature>
<evidence type="ECO:0000313" key="3">
    <source>
        <dbReference type="EMBL" id="RAZ91049.1"/>
    </source>
</evidence>
<dbReference type="EMBL" id="QMBP01000004">
    <property type="protein sequence ID" value="RAZ91049.1"/>
    <property type="molecule type" value="Genomic_DNA"/>
</dbReference>
<name>A0A330HWM5_9HYPH</name>
<evidence type="ECO:0000313" key="4">
    <source>
        <dbReference type="Proteomes" id="UP000251558"/>
    </source>
</evidence>
<organism evidence="3 4">
    <name type="scientific">Mesorhizobium hawassense</name>
    <dbReference type="NCBI Taxonomy" id="1209954"/>
    <lineage>
        <taxon>Bacteria</taxon>
        <taxon>Pseudomonadati</taxon>
        <taxon>Pseudomonadota</taxon>
        <taxon>Alphaproteobacteria</taxon>
        <taxon>Hyphomicrobiales</taxon>
        <taxon>Phyllobacteriaceae</taxon>
        <taxon>Mesorhizobium</taxon>
    </lineage>
</organism>
<proteinExistence type="predicted"/>
<gene>
    <name evidence="3" type="ORF">DPM33_12315</name>
</gene>
<keyword evidence="2" id="KW-0812">Transmembrane</keyword>
<feature type="compositionally biased region" description="Basic residues" evidence="1">
    <location>
        <begin position="56"/>
        <end position="65"/>
    </location>
</feature>
<evidence type="ECO:0000256" key="2">
    <source>
        <dbReference type="SAM" id="Phobius"/>
    </source>
</evidence>
<dbReference type="AlphaFoldDB" id="A0A330HWM5"/>
<comment type="caution">
    <text evidence="3">The sequence shown here is derived from an EMBL/GenBank/DDBJ whole genome shotgun (WGS) entry which is preliminary data.</text>
</comment>
<feature type="transmembrane region" description="Helical" evidence="2">
    <location>
        <begin position="6"/>
        <end position="25"/>
    </location>
</feature>
<sequence length="65" mass="6935">MSAEDILLWGAVLIFGLIAGATIYFESASFRESERLSASCGFGRNSPVPSAQNKTLKPRAKGKTS</sequence>
<keyword evidence="2" id="KW-0472">Membrane</keyword>
<accession>A0A330HWM5</accession>
<reference evidence="3 4" key="1">
    <citation type="submission" date="2018-07" db="EMBL/GenBank/DDBJ databases">
        <title>Diversity of Mesorhizobium strains in Brazil.</title>
        <authorList>
            <person name="Helene L.C.F."/>
            <person name="Dall'Agnol R."/>
            <person name="Delamuta J.R.M."/>
            <person name="Hungria M."/>
        </authorList>
    </citation>
    <scope>NUCLEOTIDE SEQUENCE [LARGE SCALE GENOMIC DNA]</scope>
    <source>
        <strain evidence="3 4">AC99b</strain>
    </source>
</reference>
<dbReference type="Proteomes" id="UP000251558">
    <property type="component" value="Unassembled WGS sequence"/>
</dbReference>
<evidence type="ECO:0000256" key="1">
    <source>
        <dbReference type="SAM" id="MobiDB-lite"/>
    </source>
</evidence>
<keyword evidence="2" id="KW-1133">Transmembrane helix</keyword>
<keyword evidence="4" id="KW-1185">Reference proteome</keyword>
<protein>
    <submittedName>
        <fullName evidence="3">Uncharacterized protein</fullName>
    </submittedName>
</protein>